<dbReference type="AlphaFoldDB" id="A0A916UB79"/>
<protein>
    <submittedName>
        <fullName evidence="5">Aldehyde-activating protein</fullName>
    </submittedName>
</protein>
<evidence type="ECO:0000256" key="2">
    <source>
        <dbReference type="ARBA" id="ARBA00022723"/>
    </source>
</evidence>
<name>A0A916UB79_9BURK</name>
<dbReference type="PANTHER" id="PTHR28620:SF1">
    <property type="entry name" value="CENP-V_GFA DOMAIN-CONTAINING PROTEIN"/>
    <property type="match status" value="1"/>
</dbReference>
<dbReference type="InterPro" id="IPR011057">
    <property type="entry name" value="Mss4-like_sf"/>
</dbReference>
<reference evidence="5" key="1">
    <citation type="journal article" date="2014" name="Int. J. Syst. Evol. Microbiol.">
        <title>Complete genome sequence of Corynebacterium casei LMG S-19264T (=DSM 44701T), isolated from a smear-ripened cheese.</title>
        <authorList>
            <consortium name="US DOE Joint Genome Institute (JGI-PGF)"/>
            <person name="Walter F."/>
            <person name="Albersmeier A."/>
            <person name="Kalinowski J."/>
            <person name="Ruckert C."/>
        </authorList>
    </citation>
    <scope>NUCLEOTIDE SEQUENCE</scope>
    <source>
        <strain evidence="5">CGMCC 1.10998</strain>
    </source>
</reference>
<dbReference type="Pfam" id="PF04828">
    <property type="entry name" value="GFA"/>
    <property type="match status" value="1"/>
</dbReference>
<dbReference type="SUPFAM" id="SSF51316">
    <property type="entry name" value="Mss4-like"/>
    <property type="match status" value="1"/>
</dbReference>
<dbReference type="GO" id="GO:0016846">
    <property type="term" value="F:carbon-sulfur lyase activity"/>
    <property type="evidence" value="ECO:0007669"/>
    <property type="project" value="InterPro"/>
</dbReference>
<evidence type="ECO:0000259" key="4">
    <source>
        <dbReference type="PROSITE" id="PS51891"/>
    </source>
</evidence>
<accession>A0A916UB79</accession>
<feature type="domain" description="CENP-V/GFA" evidence="4">
    <location>
        <begin position="4"/>
        <end position="123"/>
    </location>
</feature>
<dbReference type="PROSITE" id="PS51891">
    <property type="entry name" value="CENP_V_GFA"/>
    <property type="match status" value="1"/>
</dbReference>
<dbReference type="PANTHER" id="PTHR28620">
    <property type="entry name" value="CENTROMERE PROTEIN V"/>
    <property type="match status" value="1"/>
</dbReference>
<proteinExistence type="inferred from homology"/>
<dbReference type="EMBL" id="BMED01000001">
    <property type="protein sequence ID" value="GGC64679.1"/>
    <property type="molecule type" value="Genomic_DNA"/>
</dbReference>
<dbReference type="GO" id="GO:0046872">
    <property type="term" value="F:metal ion binding"/>
    <property type="evidence" value="ECO:0007669"/>
    <property type="project" value="UniProtKB-KW"/>
</dbReference>
<gene>
    <name evidence="5" type="ORF">GCM10011396_09620</name>
</gene>
<keyword evidence="2" id="KW-0479">Metal-binding</keyword>
<comment type="similarity">
    <text evidence="1">Belongs to the Gfa family.</text>
</comment>
<reference evidence="5" key="2">
    <citation type="submission" date="2020-09" db="EMBL/GenBank/DDBJ databases">
        <authorList>
            <person name="Sun Q."/>
            <person name="Zhou Y."/>
        </authorList>
    </citation>
    <scope>NUCLEOTIDE SEQUENCE</scope>
    <source>
        <strain evidence="5">CGMCC 1.10998</strain>
    </source>
</reference>
<dbReference type="RefSeq" id="WP_188564806.1">
    <property type="nucleotide sequence ID" value="NZ_BMED01000001.1"/>
</dbReference>
<evidence type="ECO:0000256" key="1">
    <source>
        <dbReference type="ARBA" id="ARBA00005495"/>
    </source>
</evidence>
<sequence>MKTYHGSCHCGAVQFEAGIDLSAGTIKCNCTICTKLRFWPAIVKPEHFRLIAGDTELSNYRFNTKTDQHQFCKHCGVHPFVIGNSPRWGVFYGVNISCLDDAPIEELVNAPVTYLDGRNDNWDSPPLEVRHL</sequence>
<dbReference type="InterPro" id="IPR006913">
    <property type="entry name" value="CENP-V/GFA"/>
</dbReference>
<evidence type="ECO:0000313" key="6">
    <source>
        <dbReference type="Proteomes" id="UP000637423"/>
    </source>
</evidence>
<evidence type="ECO:0000313" key="5">
    <source>
        <dbReference type="EMBL" id="GGC64679.1"/>
    </source>
</evidence>
<evidence type="ECO:0000256" key="3">
    <source>
        <dbReference type="ARBA" id="ARBA00022833"/>
    </source>
</evidence>
<organism evidence="5 6">
    <name type="scientific">Undibacterium terreum</name>
    <dbReference type="NCBI Taxonomy" id="1224302"/>
    <lineage>
        <taxon>Bacteria</taxon>
        <taxon>Pseudomonadati</taxon>
        <taxon>Pseudomonadota</taxon>
        <taxon>Betaproteobacteria</taxon>
        <taxon>Burkholderiales</taxon>
        <taxon>Oxalobacteraceae</taxon>
        <taxon>Undibacterium</taxon>
    </lineage>
</organism>
<dbReference type="Proteomes" id="UP000637423">
    <property type="component" value="Unassembled WGS sequence"/>
</dbReference>
<keyword evidence="6" id="KW-1185">Reference proteome</keyword>
<comment type="caution">
    <text evidence="5">The sequence shown here is derived from an EMBL/GenBank/DDBJ whole genome shotgun (WGS) entry which is preliminary data.</text>
</comment>
<keyword evidence="3" id="KW-0862">Zinc</keyword>
<dbReference type="Gene3D" id="2.170.150.70">
    <property type="match status" value="1"/>
</dbReference>
<dbReference type="InterPro" id="IPR052355">
    <property type="entry name" value="CENP-V-like"/>
</dbReference>